<comment type="caution">
    <text evidence="1">The sequence shown here is derived from an EMBL/GenBank/DDBJ whole genome shotgun (WGS) entry which is preliminary data.</text>
</comment>
<organism evidence="1 2">
    <name type="scientific">Facklamia hominis</name>
    <dbReference type="NCBI Taxonomy" id="178214"/>
    <lineage>
        <taxon>Bacteria</taxon>
        <taxon>Bacillati</taxon>
        <taxon>Bacillota</taxon>
        <taxon>Bacilli</taxon>
        <taxon>Lactobacillales</taxon>
        <taxon>Aerococcaceae</taxon>
        <taxon>Facklamia</taxon>
    </lineage>
</organism>
<reference evidence="1" key="1">
    <citation type="submission" date="2023-05" db="EMBL/GenBank/DDBJ databases">
        <title>Cataloging the Phylogenetic Diversity of Human Bladder Bacteria.</title>
        <authorList>
            <person name="Du J."/>
        </authorList>
    </citation>
    <scope>NUCLEOTIDE SEQUENCE</scope>
    <source>
        <strain evidence="1">UMB1231</strain>
    </source>
</reference>
<dbReference type="AlphaFoldDB" id="A0AAJ1V2X7"/>
<evidence type="ECO:0000313" key="2">
    <source>
        <dbReference type="Proteomes" id="UP001229251"/>
    </source>
</evidence>
<evidence type="ECO:0000313" key="1">
    <source>
        <dbReference type="EMBL" id="MDK7186861.1"/>
    </source>
</evidence>
<proteinExistence type="predicted"/>
<dbReference type="Pfam" id="PF09355">
    <property type="entry name" value="Phage_Gp19"/>
    <property type="match status" value="1"/>
</dbReference>
<sequence length="145" mass="16253">MAYIKVEDVIELFRPLSPEELARAKALIPVVEDTLYLEAEKIGKNLDVLSNNPRYMNVLKGVVVDIVARTLMTSTNSEPMIQYSEAALGYSASGTFLSPGGGIFIKKDELKKLGLRKQRRGAFELYGEMDQRADDLLMGSNRDWH</sequence>
<gene>
    <name evidence="1" type="ORF">QP433_02595</name>
</gene>
<accession>A0AAJ1V2X7</accession>
<name>A0AAJ1V2X7_9LACT</name>
<dbReference type="RefSeq" id="WP_285065448.1">
    <property type="nucleotide sequence ID" value="NZ_JASOOE010000004.1"/>
</dbReference>
<dbReference type="EMBL" id="JASOOE010000004">
    <property type="protein sequence ID" value="MDK7186861.1"/>
    <property type="molecule type" value="Genomic_DNA"/>
</dbReference>
<dbReference type="InterPro" id="IPR018963">
    <property type="entry name" value="Mycophage_D29_Gp19"/>
</dbReference>
<protein>
    <submittedName>
        <fullName evidence="1">Phage Gp19/Gp15/Gp42 family protein</fullName>
    </submittedName>
</protein>
<dbReference type="Proteomes" id="UP001229251">
    <property type="component" value="Unassembled WGS sequence"/>
</dbReference>